<evidence type="ECO:0000256" key="3">
    <source>
        <dbReference type="ARBA" id="ARBA00022768"/>
    </source>
</evidence>
<dbReference type="GO" id="GO:0003746">
    <property type="term" value="F:translation elongation factor activity"/>
    <property type="evidence" value="ECO:0007669"/>
    <property type="project" value="UniProtKB-UniRule"/>
</dbReference>
<dbReference type="GO" id="GO:0005737">
    <property type="term" value="C:cytoplasm"/>
    <property type="evidence" value="ECO:0007669"/>
    <property type="project" value="UniProtKB-SubCell"/>
</dbReference>
<keyword evidence="6" id="KW-0963">Cytoplasm</keyword>
<dbReference type="RefSeq" id="WP_204518332.1">
    <property type="nucleotide sequence ID" value="NZ_BAABIN010000002.1"/>
</dbReference>
<dbReference type="Gene3D" id="3.30.479.20">
    <property type="entry name" value="Elongation factor Ts, dimerisation domain"/>
    <property type="match status" value="2"/>
</dbReference>
<proteinExistence type="inferred from homology"/>
<dbReference type="NCBIfam" id="TIGR00116">
    <property type="entry name" value="tsf"/>
    <property type="match status" value="1"/>
</dbReference>
<keyword evidence="11" id="KW-1185">Reference proteome</keyword>
<feature type="region of interest" description="Involved in Mg(2+) ion dislocation from EF-Tu" evidence="6">
    <location>
        <begin position="79"/>
        <end position="82"/>
    </location>
</feature>
<protein>
    <recommendedName>
        <fullName evidence="2 6">Elongation factor Ts</fullName>
        <shortName evidence="6">EF-Ts</shortName>
    </recommendedName>
</protein>
<dbReference type="HAMAP" id="MF_00050">
    <property type="entry name" value="EF_Ts"/>
    <property type="match status" value="1"/>
</dbReference>
<dbReference type="InterPro" id="IPR009060">
    <property type="entry name" value="UBA-like_sf"/>
</dbReference>
<reference evidence="10" key="1">
    <citation type="submission" date="2021-01" db="EMBL/GenBank/DDBJ databases">
        <title>Genomic Encyclopedia of Type Strains, Phase IV (KMG-IV): sequencing the most valuable type-strain genomes for metagenomic binning, comparative biology and taxonomic classification.</title>
        <authorList>
            <person name="Goeker M."/>
        </authorList>
    </citation>
    <scope>NUCLEOTIDE SEQUENCE</scope>
    <source>
        <strain evidence="10">DSM 25523</strain>
    </source>
</reference>
<evidence type="ECO:0000313" key="10">
    <source>
        <dbReference type="EMBL" id="MBM7590594.1"/>
    </source>
</evidence>
<dbReference type="InterPro" id="IPR014039">
    <property type="entry name" value="Transl_elong_EFTs/EF1B_dimer"/>
</dbReference>
<dbReference type="SUPFAM" id="SSF46934">
    <property type="entry name" value="UBA-like"/>
    <property type="match status" value="1"/>
</dbReference>
<comment type="caution">
    <text evidence="10">The sequence shown here is derived from an EMBL/GenBank/DDBJ whole genome shotgun (WGS) entry which is preliminary data.</text>
</comment>
<comment type="function">
    <text evidence="5 6 7">Associates with the EF-Tu.GDP complex and induces the exchange of GDP to GTP. It remains bound to the aminoacyl-tRNA.EF-Tu.GTP complex up to the GTP hydrolysis stage on the ribosome.</text>
</comment>
<dbReference type="PROSITE" id="PS01127">
    <property type="entry name" value="EF_TS_2"/>
    <property type="match status" value="1"/>
</dbReference>
<keyword evidence="3 6" id="KW-0251">Elongation factor</keyword>
<evidence type="ECO:0000259" key="9">
    <source>
        <dbReference type="Pfam" id="PF00889"/>
    </source>
</evidence>
<accession>A0A938Y1A9</accession>
<dbReference type="Proteomes" id="UP000717624">
    <property type="component" value="Unassembled WGS sequence"/>
</dbReference>
<dbReference type="PANTHER" id="PTHR11741">
    <property type="entry name" value="ELONGATION FACTOR TS"/>
    <property type="match status" value="1"/>
</dbReference>
<sequence length="295" mass="32186">MAISAQAVKELRERTGAGMMDCKKALEETNGDMEKAIDLLRERGIAKAAKKAGRIAAEGLTSYAVDGNRAAIVEVNCETDFVAKNPEFQTLVKDIAEHVVSQNPASVEEALEQPFKGNGDPLSKVISEKIATIGENITFRRLAVLEKSDNGVFGGYLHMGGKIGVLVALEGTTDETLARDLGMHAAAANPRFANREEVSADEIEREREVLKNQALAEGKPANIVEKMVEGRLSKYFEEYVMVEQPFVKDPDKKVGALLKEAGATLKTFVRYQVGEGIEKKQEDFAAEVMAQVNKQ</sequence>
<evidence type="ECO:0000256" key="2">
    <source>
        <dbReference type="ARBA" id="ARBA00016956"/>
    </source>
</evidence>
<organism evidence="10 11">
    <name type="scientific">Brevibacillus fulvus</name>
    <dbReference type="NCBI Taxonomy" id="1125967"/>
    <lineage>
        <taxon>Bacteria</taxon>
        <taxon>Bacillati</taxon>
        <taxon>Bacillota</taxon>
        <taxon>Bacilli</taxon>
        <taxon>Bacillales</taxon>
        <taxon>Paenibacillaceae</taxon>
        <taxon>Brevibacillus</taxon>
    </lineage>
</organism>
<dbReference type="SUPFAM" id="SSF54713">
    <property type="entry name" value="Elongation factor Ts (EF-Ts), dimerisation domain"/>
    <property type="match status" value="2"/>
</dbReference>
<evidence type="ECO:0000256" key="1">
    <source>
        <dbReference type="ARBA" id="ARBA00005532"/>
    </source>
</evidence>
<dbReference type="Gene3D" id="1.10.286.20">
    <property type="match status" value="1"/>
</dbReference>
<evidence type="ECO:0000256" key="8">
    <source>
        <dbReference type="RuleBase" id="RU000643"/>
    </source>
</evidence>
<evidence type="ECO:0000313" key="11">
    <source>
        <dbReference type="Proteomes" id="UP000717624"/>
    </source>
</evidence>
<feature type="domain" description="Translation elongation factor EFTs/EF1B dimerisation" evidence="9">
    <location>
        <begin position="70"/>
        <end position="275"/>
    </location>
</feature>
<dbReference type="FunFam" id="1.10.286.20:FF:000001">
    <property type="entry name" value="Elongation factor Ts"/>
    <property type="match status" value="1"/>
</dbReference>
<dbReference type="InterPro" id="IPR001816">
    <property type="entry name" value="Transl_elong_EFTs/EF1B"/>
</dbReference>
<dbReference type="EMBL" id="JAFBEB010000006">
    <property type="protein sequence ID" value="MBM7590594.1"/>
    <property type="molecule type" value="Genomic_DNA"/>
</dbReference>
<dbReference type="InterPro" id="IPR036402">
    <property type="entry name" value="EF-Ts_dimer_sf"/>
</dbReference>
<dbReference type="AlphaFoldDB" id="A0A938Y1A9"/>
<evidence type="ECO:0000256" key="4">
    <source>
        <dbReference type="ARBA" id="ARBA00022917"/>
    </source>
</evidence>
<gene>
    <name evidence="6" type="primary">tsf</name>
    <name evidence="10" type="ORF">JOD01_002198</name>
</gene>
<comment type="subcellular location">
    <subcellularLocation>
        <location evidence="6 8">Cytoplasm</location>
    </subcellularLocation>
</comment>
<dbReference type="PROSITE" id="PS01126">
    <property type="entry name" value="EF_TS_1"/>
    <property type="match status" value="1"/>
</dbReference>
<dbReference type="CDD" id="cd14275">
    <property type="entry name" value="UBA_EF-Ts"/>
    <property type="match status" value="1"/>
</dbReference>
<dbReference type="InterPro" id="IPR018101">
    <property type="entry name" value="Transl_elong_Ts_CS"/>
</dbReference>
<dbReference type="Pfam" id="PF00889">
    <property type="entry name" value="EF_TS"/>
    <property type="match status" value="1"/>
</dbReference>
<evidence type="ECO:0000256" key="6">
    <source>
        <dbReference type="HAMAP-Rule" id="MF_00050"/>
    </source>
</evidence>
<evidence type="ECO:0000256" key="5">
    <source>
        <dbReference type="ARBA" id="ARBA00025453"/>
    </source>
</evidence>
<comment type="similarity">
    <text evidence="1 6 7">Belongs to the EF-Ts family.</text>
</comment>
<evidence type="ECO:0000256" key="7">
    <source>
        <dbReference type="RuleBase" id="RU000642"/>
    </source>
</evidence>
<name>A0A938Y1A9_9BACL</name>
<dbReference type="PANTHER" id="PTHR11741:SF0">
    <property type="entry name" value="ELONGATION FACTOR TS, MITOCHONDRIAL"/>
    <property type="match status" value="1"/>
</dbReference>
<keyword evidence="4 6" id="KW-0648">Protein biosynthesis</keyword>
<dbReference type="Gene3D" id="1.10.8.10">
    <property type="entry name" value="DNA helicase RuvA subunit, C-terminal domain"/>
    <property type="match status" value="1"/>
</dbReference>
<dbReference type="FunFam" id="1.10.8.10:FF:000001">
    <property type="entry name" value="Elongation factor Ts"/>
    <property type="match status" value="1"/>
</dbReference>